<gene>
    <name evidence="4" type="ORF">BU204_02325</name>
</gene>
<dbReference type="SUPFAM" id="SSF110296">
    <property type="entry name" value="Oligoxyloglucan reducing end-specific cellobiohydrolase"/>
    <property type="match status" value="3"/>
</dbReference>
<dbReference type="CDD" id="cd15482">
    <property type="entry name" value="Sialidase_non-viral"/>
    <property type="match status" value="1"/>
</dbReference>
<dbReference type="InterPro" id="IPR015943">
    <property type="entry name" value="WD40/YVTN_repeat-like_dom_sf"/>
</dbReference>
<dbReference type="OrthoDB" id="9764804at2"/>
<reference evidence="4 5" key="1">
    <citation type="submission" date="2016-12" db="EMBL/GenBank/DDBJ databases">
        <title>The draft genome sequence of Actinophytocola sp. 11-183.</title>
        <authorList>
            <person name="Wang W."/>
            <person name="Yuan L."/>
        </authorList>
    </citation>
    <scope>NUCLEOTIDE SEQUENCE [LARGE SCALE GENOMIC DNA]</scope>
    <source>
        <strain evidence="4 5">11-183</strain>
    </source>
</reference>
<evidence type="ECO:0000256" key="1">
    <source>
        <dbReference type="ARBA" id="ARBA00022737"/>
    </source>
</evidence>
<evidence type="ECO:0000259" key="3">
    <source>
        <dbReference type="Pfam" id="PF15902"/>
    </source>
</evidence>
<name>A0A1Q8CXX9_9PSEU</name>
<evidence type="ECO:0000313" key="5">
    <source>
        <dbReference type="Proteomes" id="UP000185596"/>
    </source>
</evidence>
<comment type="caution">
    <text evidence="4">The sequence shown here is derived from an EMBL/GenBank/DDBJ whole genome shotgun (WGS) entry which is preliminary data.</text>
</comment>
<evidence type="ECO:0000313" key="4">
    <source>
        <dbReference type="EMBL" id="OLF19210.1"/>
    </source>
</evidence>
<sequence>MAPRRTRPVPIVAAALAVLLGAGAASVTEPTRDAPAPAAQATANPVGAEEWMYLQRANPDGSIPEAAVTEAVAQSDRMGATAMRSPGTDQVWSELGPSNIGGRIRDVAADPTTRNVVYIATGTGGLWRSDDAGATFVPAWDDQLPQSMGAVAVDSRGVVWAGTGEPDHGGGSSYYGRGVYRSTDRGRTWTNVGLRSGDTIGQIVIDPRDDRRVFVAVMGALHDTQPTRGLFMTENGGRTWTRVIVPASASTGAIDVSINKSNPDIMLATTWDKIRDEKSRIYGKNSFVYRSTDGGRSWTNIHAAPLPQSVDIEGQPVTATYVGRMGVDFSDSDPNRAYLISSTAGGNFNGFFTSADAGATWTPVGPTSGGTLQTISGGFAWWFGRVYVDPVDPAHVFVAGVSLAESRDGGLTWVTSQTPHADQHGLEWDPFVPNKVYLGNDGGFYWSTENGAAQGLWAKTPHLAVTQFYAMDVSVQDGSRVNAGSQDNGSLKSWGTDNTVTGDWFNFVGGDGMMNRIDPTNDRKYYGCSQNGGCRGFVDGVGFSMAIPGLRRNWVAPLEFGADPRIMFGGSEVVNRIDIDPGQRVWQPISPDLTEGTEPRAPGFGTVTAIGTTPADPNLVYAGTDSGLMWVSRNAMAAPGEVTWEKLQSPVFPGRWVTRITVDHENAKVAWASFSGWRSGDPYPHLVMTRDGGRTWSDITGWRIPQAPVNDVIRHPTKKNWLFIATDVGVFRTTNLGKTWSKVGANLPLVPVNDIDLPAGSDTLYAATYGRSIWTTSLADAQ</sequence>
<feature type="domain" description="Sortilin N-terminal" evidence="3">
    <location>
        <begin position="179"/>
        <end position="303"/>
    </location>
</feature>
<accession>A0A1Q8CXX9</accession>
<dbReference type="Gene3D" id="2.130.10.10">
    <property type="entry name" value="YVTN repeat-like/Quinoprotein amine dehydrogenase"/>
    <property type="match status" value="3"/>
</dbReference>
<dbReference type="PANTHER" id="PTHR43739:SF5">
    <property type="entry name" value="EXO-ALPHA-SIALIDASE"/>
    <property type="match status" value="1"/>
</dbReference>
<keyword evidence="2" id="KW-0732">Signal</keyword>
<dbReference type="RefSeq" id="WP_075123814.1">
    <property type="nucleotide sequence ID" value="NZ_MSIE01000002.1"/>
</dbReference>
<dbReference type="AlphaFoldDB" id="A0A1Q8CXX9"/>
<protein>
    <submittedName>
        <fullName evidence="4">Glycosyl hydrolase</fullName>
    </submittedName>
</protein>
<dbReference type="PANTHER" id="PTHR43739">
    <property type="entry name" value="XYLOGLUCANASE (EUROFUNG)"/>
    <property type="match status" value="1"/>
</dbReference>
<evidence type="ECO:0000256" key="2">
    <source>
        <dbReference type="SAM" id="SignalP"/>
    </source>
</evidence>
<organism evidence="4 5">
    <name type="scientific">Actinophytocola xanthii</name>
    <dbReference type="NCBI Taxonomy" id="1912961"/>
    <lineage>
        <taxon>Bacteria</taxon>
        <taxon>Bacillati</taxon>
        <taxon>Actinomycetota</taxon>
        <taxon>Actinomycetes</taxon>
        <taxon>Pseudonocardiales</taxon>
        <taxon>Pseudonocardiaceae</taxon>
    </lineage>
</organism>
<keyword evidence="4" id="KW-0378">Hydrolase</keyword>
<dbReference type="InterPro" id="IPR052025">
    <property type="entry name" value="Xyloglucanase_GH74"/>
</dbReference>
<dbReference type="STRING" id="1912961.BU204_02325"/>
<keyword evidence="1" id="KW-0677">Repeat</keyword>
<proteinExistence type="predicted"/>
<dbReference type="GO" id="GO:0010411">
    <property type="term" value="P:xyloglucan metabolic process"/>
    <property type="evidence" value="ECO:0007669"/>
    <property type="project" value="TreeGrafter"/>
</dbReference>
<keyword evidence="5" id="KW-1185">Reference proteome</keyword>
<feature type="chain" id="PRO_5013136024" evidence="2">
    <location>
        <begin position="25"/>
        <end position="782"/>
    </location>
</feature>
<feature type="signal peptide" evidence="2">
    <location>
        <begin position="1"/>
        <end position="24"/>
    </location>
</feature>
<dbReference type="Proteomes" id="UP000185596">
    <property type="component" value="Unassembled WGS sequence"/>
</dbReference>
<dbReference type="GO" id="GO:0016787">
    <property type="term" value="F:hydrolase activity"/>
    <property type="evidence" value="ECO:0007669"/>
    <property type="project" value="UniProtKB-KW"/>
</dbReference>
<dbReference type="Pfam" id="PF15902">
    <property type="entry name" value="Sortilin-Vps10"/>
    <property type="match status" value="1"/>
</dbReference>
<dbReference type="EMBL" id="MSIE01000002">
    <property type="protein sequence ID" value="OLF19210.1"/>
    <property type="molecule type" value="Genomic_DNA"/>
</dbReference>
<dbReference type="InterPro" id="IPR031778">
    <property type="entry name" value="Sortilin_N"/>
</dbReference>